<protein>
    <recommendedName>
        <fullName evidence="2">Ubiquitin-like domain-containing protein</fullName>
    </recommendedName>
</protein>
<feature type="compositionally biased region" description="Basic and acidic residues" evidence="1">
    <location>
        <begin position="193"/>
        <end position="215"/>
    </location>
</feature>
<comment type="caution">
    <text evidence="3">The sequence shown here is derived from an EMBL/GenBank/DDBJ whole genome shotgun (WGS) entry which is preliminary data.</text>
</comment>
<dbReference type="PANTHER" id="PTHR47725">
    <property type="entry name" value="OS03G0364000 PROTEIN"/>
    <property type="match status" value="1"/>
</dbReference>
<reference evidence="3 4" key="1">
    <citation type="submission" date="2018-08" db="EMBL/GenBank/DDBJ databases">
        <title>Genomic investigation of the strawberry pathogen Phytophthora fragariae indicates pathogenicity is determined by transcriptional variation in three key races.</title>
        <authorList>
            <person name="Adams T.M."/>
            <person name="Armitage A.D."/>
            <person name="Sobczyk M.K."/>
            <person name="Bates H.J."/>
            <person name="Dunwell J.M."/>
            <person name="Nellist C.F."/>
            <person name="Harrison R.J."/>
        </authorList>
    </citation>
    <scope>NUCLEOTIDE SEQUENCE [LARGE SCALE GENOMIC DNA]</scope>
    <source>
        <strain evidence="3 4">BC-1</strain>
    </source>
</reference>
<dbReference type="AlphaFoldDB" id="A0A6A3ZQ22"/>
<evidence type="ECO:0000313" key="4">
    <source>
        <dbReference type="Proteomes" id="UP000440367"/>
    </source>
</evidence>
<dbReference type="InterPro" id="IPR000626">
    <property type="entry name" value="Ubiquitin-like_dom"/>
</dbReference>
<dbReference type="EMBL" id="QXGD01000383">
    <property type="protein sequence ID" value="KAE9241297.1"/>
    <property type="molecule type" value="Genomic_DNA"/>
</dbReference>
<feature type="domain" description="Ubiquitin-like" evidence="2">
    <location>
        <begin position="1"/>
        <end position="82"/>
    </location>
</feature>
<evidence type="ECO:0000313" key="3">
    <source>
        <dbReference type="EMBL" id="KAE9241297.1"/>
    </source>
</evidence>
<accession>A0A6A3ZQ22</accession>
<dbReference type="SUPFAM" id="SSF54236">
    <property type="entry name" value="Ubiquitin-like"/>
    <property type="match status" value="1"/>
</dbReference>
<dbReference type="InterPro" id="IPR029071">
    <property type="entry name" value="Ubiquitin-like_domsf"/>
</dbReference>
<dbReference type="Gene3D" id="3.10.20.90">
    <property type="entry name" value="Phosphatidylinositol 3-kinase Catalytic Subunit, Chain A, domain 1"/>
    <property type="match status" value="1"/>
</dbReference>
<dbReference type="Proteomes" id="UP000440367">
    <property type="component" value="Unassembled WGS sequence"/>
</dbReference>
<sequence>MGPYIRVKRRSQTVFLDVQLADSFLSVKEKLGSLLHLPPTSIQLWQGLNQKENKEFADAATLADHELQNDSVIYMCWKKENSDQWEELSVTKVEALDSGDASSSASELGGVLELEAPSSISMATLLVIVDTIWSRSRVYNASGVSEVDSIWEDFKIHRNTHASFPDHTDPRRPPKSTKLTNPKKTEQVFNDLKNSKGREPSKSGGRVKVEHGRPEKHQLHCNVDAYLGLLELHSVIQINRCKRDVEDLENEDAEDYEFPKAV</sequence>
<dbReference type="PROSITE" id="PS50053">
    <property type="entry name" value="UBIQUITIN_2"/>
    <property type="match status" value="1"/>
</dbReference>
<evidence type="ECO:0000256" key="1">
    <source>
        <dbReference type="SAM" id="MobiDB-lite"/>
    </source>
</evidence>
<gene>
    <name evidence="3" type="ORF">PF002_g9335</name>
</gene>
<organism evidence="3 4">
    <name type="scientific">Phytophthora fragariae</name>
    <dbReference type="NCBI Taxonomy" id="53985"/>
    <lineage>
        <taxon>Eukaryota</taxon>
        <taxon>Sar</taxon>
        <taxon>Stramenopiles</taxon>
        <taxon>Oomycota</taxon>
        <taxon>Peronosporomycetes</taxon>
        <taxon>Peronosporales</taxon>
        <taxon>Peronosporaceae</taxon>
        <taxon>Phytophthora</taxon>
    </lineage>
</organism>
<evidence type="ECO:0000259" key="2">
    <source>
        <dbReference type="PROSITE" id="PS50053"/>
    </source>
</evidence>
<feature type="region of interest" description="Disordered" evidence="1">
    <location>
        <begin position="161"/>
        <end position="215"/>
    </location>
</feature>
<proteinExistence type="predicted"/>
<name>A0A6A3ZQ22_9STRA</name>
<dbReference type="PANTHER" id="PTHR47725:SF2">
    <property type="entry name" value="UBIQUITIN-LIKE DOMAIN-CONTAINING PROTEIN"/>
    <property type="match status" value="1"/>
</dbReference>